<sequence length="283" mass="30388">MALTAGRGVGLLPFTLYVLLFLAVPTVIALVSGFQDADGGWTLDNLSALGDPLILRTIGSSLWLAALTSLLGAIIGALVCFAMMGLDETRLLSRVVTSISSVLAQFGGVMLAFAFIATIGIQGAITVFLRGELGIDIYQDGVWLYELPGLILPYLYFQVPLMIIVFLPAMKTLRVQWAEANLTLGGTRLTFWTRIGLPLLFPSFVGSFLLLFTNGFSAYSTAAALINQASPIVPLQIRLALSSETVLGRENVAGVLALAMMVIMAVAMALYALVQRRAARWRI</sequence>
<keyword evidence="7 8" id="KW-0472">Membrane</keyword>
<name>A0A3L7A6Q1_9MICO</name>
<accession>A0A3L7A6Q1</accession>
<dbReference type="InterPro" id="IPR035906">
    <property type="entry name" value="MetI-like_sf"/>
</dbReference>
<feature type="transmembrane region" description="Helical" evidence="8">
    <location>
        <begin position="252"/>
        <end position="274"/>
    </location>
</feature>
<reference evidence="10 11" key="1">
    <citation type="submission" date="2018-10" db="EMBL/GenBank/DDBJ databases">
        <authorList>
            <person name="Li J."/>
        </authorList>
    </citation>
    <scope>NUCLEOTIDE SEQUENCE [LARGE SCALE GENOMIC DNA]</scope>
    <source>
        <strain evidence="10 11">IF 016277</strain>
    </source>
</reference>
<feature type="transmembrane region" description="Helical" evidence="8">
    <location>
        <begin position="149"/>
        <end position="170"/>
    </location>
</feature>
<evidence type="ECO:0000256" key="8">
    <source>
        <dbReference type="SAM" id="Phobius"/>
    </source>
</evidence>
<evidence type="ECO:0000259" key="9">
    <source>
        <dbReference type="PROSITE" id="PS50928"/>
    </source>
</evidence>
<dbReference type="AlphaFoldDB" id="A0A3L7A6Q1"/>
<evidence type="ECO:0000256" key="7">
    <source>
        <dbReference type="ARBA" id="ARBA00023136"/>
    </source>
</evidence>
<dbReference type="GO" id="GO:0055085">
    <property type="term" value="P:transmembrane transport"/>
    <property type="evidence" value="ECO:0007669"/>
    <property type="project" value="InterPro"/>
</dbReference>
<feature type="transmembrane region" description="Helical" evidence="8">
    <location>
        <begin position="191"/>
        <end position="212"/>
    </location>
</feature>
<dbReference type="PANTHER" id="PTHR42929:SF1">
    <property type="entry name" value="INNER MEMBRANE ABC TRANSPORTER PERMEASE PROTEIN YDCU-RELATED"/>
    <property type="match status" value="1"/>
</dbReference>
<dbReference type="SUPFAM" id="SSF161098">
    <property type="entry name" value="MetI-like"/>
    <property type="match status" value="1"/>
</dbReference>
<dbReference type="Gene3D" id="1.10.3720.10">
    <property type="entry name" value="MetI-like"/>
    <property type="match status" value="1"/>
</dbReference>
<comment type="subcellular location">
    <subcellularLocation>
        <location evidence="1">Cell membrane</location>
        <topology evidence="1">Multi-pass membrane protein</topology>
    </subcellularLocation>
</comment>
<keyword evidence="4" id="KW-1003">Cell membrane</keyword>
<evidence type="ECO:0000313" key="10">
    <source>
        <dbReference type="EMBL" id="RLP75755.1"/>
    </source>
</evidence>
<feature type="transmembrane region" description="Helical" evidence="8">
    <location>
        <begin position="12"/>
        <end position="34"/>
    </location>
</feature>
<organism evidence="10 11">
    <name type="scientific">Mycetocola tolaasinivorans</name>
    <dbReference type="NCBI Taxonomy" id="76635"/>
    <lineage>
        <taxon>Bacteria</taxon>
        <taxon>Bacillati</taxon>
        <taxon>Actinomycetota</taxon>
        <taxon>Actinomycetes</taxon>
        <taxon>Micrococcales</taxon>
        <taxon>Microbacteriaceae</taxon>
        <taxon>Mycetocola</taxon>
    </lineage>
</organism>
<evidence type="ECO:0000256" key="2">
    <source>
        <dbReference type="ARBA" id="ARBA00007069"/>
    </source>
</evidence>
<keyword evidence="6 8" id="KW-1133">Transmembrane helix</keyword>
<protein>
    <submittedName>
        <fullName evidence="10">ABC transporter permease subunit</fullName>
    </submittedName>
</protein>
<keyword evidence="3" id="KW-0813">Transport</keyword>
<feature type="transmembrane region" description="Helical" evidence="8">
    <location>
        <begin position="106"/>
        <end position="129"/>
    </location>
</feature>
<comment type="caution">
    <text evidence="10">The sequence shown here is derived from an EMBL/GenBank/DDBJ whole genome shotgun (WGS) entry which is preliminary data.</text>
</comment>
<dbReference type="PANTHER" id="PTHR42929">
    <property type="entry name" value="INNER MEMBRANE ABC TRANSPORTER PERMEASE PROTEIN YDCU-RELATED-RELATED"/>
    <property type="match status" value="1"/>
</dbReference>
<comment type="similarity">
    <text evidence="2">Belongs to the binding-protein-dependent transport system permease family. CysTW subfamily.</text>
</comment>
<evidence type="ECO:0000256" key="6">
    <source>
        <dbReference type="ARBA" id="ARBA00022989"/>
    </source>
</evidence>
<feature type="domain" description="ABC transmembrane type-1" evidence="9">
    <location>
        <begin position="58"/>
        <end position="274"/>
    </location>
</feature>
<dbReference type="GO" id="GO:0005886">
    <property type="term" value="C:plasma membrane"/>
    <property type="evidence" value="ECO:0007669"/>
    <property type="project" value="UniProtKB-SubCell"/>
</dbReference>
<evidence type="ECO:0000313" key="11">
    <source>
        <dbReference type="Proteomes" id="UP000272503"/>
    </source>
</evidence>
<feature type="transmembrane region" description="Helical" evidence="8">
    <location>
        <begin position="62"/>
        <end position="86"/>
    </location>
</feature>
<dbReference type="PROSITE" id="PS50928">
    <property type="entry name" value="ABC_TM1"/>
    <property type="match status" value="1"/>
</dbReference>
<dbReference type="InterPro" id="IPR000515">
    <property type="entry name" value="MetI-like"/>
</dbReference>
<evidence type="ECO:0000256" key="4">
    <source>
        <dbReference type="ARBA" id="ARBA00022475"/>
    </source>
</evidence>
<evidence type="ECO:0000256" key="3">
    <source>
        <dbReference type="ARBA" id="ARBA00022448"/>
    </source>
</evidence>
<dbReference type="Proteomes" id="UP000272503">
    <property type="component" value="Unassembled WGS sequence"/>
</dbReference>
<keyword evidence="5 8" id="KW-0812">Transmembrane</keyword>
<evidence type="ECO:0000256" key="5">
    <source>
        <dbReference type="ARBA" id="ARBA00022692"/>
    </source>
</evidence>
<evidence type="ECO:0000256" key="1">
    <source>
        <dbReference type="ARBA" id="ARBA00004651"/>
    </source>
</evidence>
<dbReference type="EMBL" id="RCUX01000006">
    <property type="protein sequence ID" value="RLP75755.1"/>
    <property type="molecule type" value="Genomic_DNA"/>
</dbReference>
<dbReference type="OrthoDB" id="8404154at2"/>
<proteinExistence type="inferred from homology"/>
<gene>
    <name evidence="10" type="ORF">D9V32_08540</name>
</gene>
<keyword evidence="11" id="KW-1185">Reference proteome</keyword>